<evidence type="ECO:0000256" key="2">
    <source>
        <dbReference type="RuleBase" id="RU362080"/>
    </source>
</evidence>
<evidence type="ECO:0000313" key="3">
    <source>
        <dbReference type="EMBL" id="PSR20262.1"/>
    </source>
</evidence>
<dbReference type="InterPro" id="IPR036165">
    <property type="entry name" value="YefM-like_sf"/>
</dbReference>
<dbReference type="Pfam" id="PF02604">
    <property type="entry name" value="PhdYeFM_antitox"/>
    <property type="match status" value="1"/>
</dbReference>
<comment type="function">
    <text evidence="2">Antitoxin component of a type II toxin-antitoxin (TA) system.</text>
</comment>
<dbReference type="EMBL" id="PXYV01000073">
    <property type="protein sequence ID" value="PSR20262.1"/>
    <property type="molecule type" value="Genomic_DNA"/>
</dbReference>
<accession>A0A2T2WDD6</accession>
<dbReference type="NCBIfam" id="TIGR01552">
    <property type="entry name" value="phd_fam"/>
    <property type="match status" value="1"/>
</dbReference>
<name>A0A2T2WDD6_9FIRM</name>
<evidence type="ECO:0000256" key="1">
    <source>
        <dbReference type="ARBA" id="ARBA00009981"/>
    </source>
</evidence>
<proteinExistence type="inferred from homology"/>
<dbReference type="Gene3D" id="3.40.1620.10">
    <property type="entry name" value="YefM-like domain"/>
    <property type="match status" value="1"/>
</dbReference>
<sequence length="74" mass="8468">MARIINVHEAKTHLSKILEQVHQGEEVILAKGGRPYAKLVPLNNREKRPLGFVPGKISDAFFEPLPPEELERWQ</sequence>
<dbReference type="SUPFAM" id="SSF143120">
    <property type="entry name" value="YefM-like"/>
    <property type="match status" value="1"/>
</dbReference>
<organism evidence="3 4">
    <name type="scientific">Sulfobacillus acidophilus</name>
    <dbReference type="NCBI Taxonomy" id="53633"/>
    <lineage>
        <taxon>Bacteria</taxon>
        <taxon>Bacillati</taxon>
        <taxon>Bacillota</taxon>
        <taxon>Clostridia</taxon>
        <taxon>Eubacteriales</taxon>
        <taxon>Clostridiales Family XVII. Incertae Sedis</taxon>
        <taxon>Sulfobacillus</taxon>
    </lineage>
</organism>
<reference evidence="3 4" key="1">
    <citation type="journal article" date="2014" name="BMC Genomics">
        <title>Comparison of environmental and isolate Sulfobacillus genomes reveals diverse carbon, sulfur, nitrogen, and hydrogen metabolisms.</title>
        <authorList>
            <person name="Justice N.B."/>
            <person name="Norman A."/>
            <person name="Brown C.T."/>
            <person name="Singh A."/>
            <person name="Thomas B.C."/>
            <person name="Banfield J.F."/>
        </authorList>
    </citation>
    <scope>NUCLEOTIDE SEQUENCE [LARGE SCALE GENOMIC DNA]</scope>
    <source>
        <strain evidence="3">AMDSBA3</strain>
    </source>
</reference>
<gene>
    <name evidence="3" type="ORF">C7B45_15740</name>
</gene>
<protein>
    <recommendedName>
        <fullName evidence="2">Antitoxin</fullName>
    </recommendedName>
</protein>
<dbReference type="InterPro" id="IPR051416">
    <property type="entry name" value="phD-YefM_TA_antitoxins"/>
</dbReference>
<comment type="similarity">
    <text evidence="1 2">Belongs to the phD/YefM antitoxin family.</text>
</comment>
<dbReference type="PANTHER" id="PTHR35377">
    <property type="entry name" value="ANTITOXIN VAPB49-RELATED-RELATED"/>
    <property type="match status" value="1"/>
</dbReference>
<evidence type="ECO:0000313" key="4">
    <source>
        <dbReference type="Proteomes" id="UP000241848"/>
    </source>
</evidence>
<comment type="caution">
    <text evidence="3">The sequence shown here is derived from an EMBL/GenBank/DDBJ whole genome shotgun (WGS) entry which is preliminary data.</text>
</comment>
<dbReference type="AlphaFoldDB" id="A0A2T2WDD6"/>
<dbReference type="Proteomes" id="UP000241848">
    <property type="component" value="Unassembled WGS sequence"/>
</dbReference>
<dbReference type="InterPro" id="IPR006442">
    <property type="entry name" value="Antitoxin_Phd/YefM"/>
</dbReference>